<keyword evidence="3" id="KW-0496">Mitochondrion</keyword>
<dbReference type="GO" id="GO:0005759">
    <property type="term" value="C:mitochondrial matrix"/>
    <property type="evidence" value="ECO:0007669"/>
    <property type="project" value="TreeGrafter"/>
</dbReference>
<sequence>LNMFLRKVINGKITNNIYKQFLSQIRLNGNWHLEQLKERTILKLKGEQCSEFLQGLITNDIKVLNNQKAIYAMFLNTKGRILYDTIIYKTDCKNTFFLECDTACMDDVERHLKVYKVRRKIDISRGEHSVWVIFKPNIQENQDFKIELSEKCIICPDPRLPDLGYRAVVPQDANLVNDGNERADISYKMYRYKLGIPEGKEELLIGKCFPLEMNCDFLNGVSFNKGCYIGQELTARTHHTGVIRKRLMPLELLSLPENVSLDDPIIDTSTLKPSNIGKLRGIFENYGLGLMRVTETLASKNLKIGNTNIKCSKPLWWPTESDEYAFKKSS</sequence>
<evidence type="ECO:0000259" key="4">
    <source>
        <dbReference type="Pfam" id="PF01571"/>
    </source>
</evidence>
<dbReference type="AlphaFoldDB" id="A0A023EWT1"/>
<comment type="subcellular location">
    <subcellularLocation>
        <location evidence="1">Mitochondrion</location>
    </subcellularLocation>
</comment>
<reference evidence="6" key="1">
    <citation type="journal article" date="2014" name="PLoS Negl. Trop. Dis.">
        <title>An updated insight into the Sialotranscriptome of Triatoma infestans: developmental stage and geographic variations.</title>
        <authorList>
            <person name="Schwarz A."/>
            <person name="Medrano-Mercado N."/>
            <person name="Schaub G.A."/>
            <person name="Struchiner C.J."/>
            <person name="Bargues M.D."/>
            <person name="Levy M.Z."/>
            <person name="Ribeiro J.M."/>
        </authorList>
    </citation>
    <scope>NUCLEOTIDE SEQUENCE</scope>
    <source>
        <strain evidence="6">Chile</strain>
        <tissue evidence="6">Salivary glands</tissue>
    </source>
</reference>
<dbReference type="InterPro" id="IPR057460">
    <property type="entry name" value="CAF17_C"/>
</dbReference>
<dbReference type="NCBIfam" id="TIGR03317">
    <property type="entry name" value="ygfZ_signature"/>
    <property type="match status" value="1"/>
</dbReference>
<feature type="non-terminal residue" evidence="6">
    <location>
        <position position="1"/>
    </location>
</feature>
<name>A0A023EWT1_TRIIF</name>
<dbReference type="Pfam" id="PF25455">
    <property type="entry name" value="Beta-barrel_CAF17_C"/>
    <property type="match status" value="1"/>
</dbReference>
<accession>A0A023EWT1</accession>
<dbReference type="Gene3D" id="3.30.1360.120">
    <property type="entry name" value="Probable tRNA modification gtpase trme, domain 1"/>
    <property type="match status" value="1"/>
</dbReference>
<evidence type="ECO:0000259" key="5">
    <source>
        <dbReference type="Pfam" id="PF25455"/>
    </source>
</evidence>
<dbReference type="InterPro" id="IPR045179">
    <property type="entry name" value="YgfZ/GcvT"/>
</dbReference>
<dbReference type="PANTHER" id="PTHR22602:SF0">
    <property type="entry name" value="TRANSFERASE CAF17, MITOCHONDRIAL-RELATED"/>
    <property type="match status" value="1"/>
</dbReference>
<organism evidence="6">
    <name type="scientific">Triatoma infestans</name>
    <name type="common">Assassin bug</name>
    <dbReference type="NCBI Taxonomy" id="30076"/>
    <lineage>
        <taxon>Eukaryota</taxon>
        <taxon>Metazoa</taxon>
        <taxon>Ecdysozoa</taxon>
        <taxon>Arthropoda</taxon>
        <taxon>Hexapoda</taxon>
        <taxon>Insecta</taxon>
        <taxon>Pterygota</taxon>
        <taxon>Neoptera</taxon>
        <taxon>Paraneoptera</taxon>
        <taxon>Hemiptera</taxon>
        <taxon>Heteroptera</taxon>
        <taxon>Panheteroptera</taxon>
        <taxon>Cimicomorpha</taxon>
        <taxon>Reduviidae</taxon>
        <taxon>Triatominae</taxon>
        <taxon>Triatoma</taxon>
    </lineage>
</organism>
<keyword evidence="2" id="KW-0809">Transit peptide</keyword>
<dbReference type="EMBL" id="GBBI01004902">
    <property type="protein sequence ID" value="JAC13810.1"/>
    <property type="molecule type" value="mRNA"/>
</dbReference>
<dbReference type="SUPFAM" id="SSF103025">
    <property type="entry name" value="Folate-binding domain"/>
    <property type="match status" value="1"/>
</dbReference>
<evidence type="ECO:0000256" key="3">
    <source>
        <dbReference type="ARBA" id="ARBA00023128"/>
    </source>
</evidence>
<evidence type="ECO:0000256" key="1">
    <source>
        <dbReference type="ARBA" id="ARBA00004173"/>
    </source>
</evidence>
<dbReference type="Pfam" id="PF01571">
    <property type="entry name" value="GCV_T"/>
    <property type="match status" value="1"/>
</dbReference>
<dbReference type="PANTHER" id="PTHR22602">
    <property type="entry name" value="TRANSFERASE CAF17, MITOCHONDRIAL-RELATED"/>
    <property type="match status" value="1"/>
</dbReference>
<feature type="domain" description="CAF17 C-terminal" evidence="5">
    <location>
        <begin position="244"/>
        <end position="318"/>
    </location>
</feature>
<evidence type="ECO:0000313" key="6">
    <source>
        <dbReference type="EMBL" id="JAC13810.1"/>
    </source>
</evidence>
<dbReference type="InterPro" id="IPR027266">
    <property type="entry name" value="TrmE/GcvT-like"/>
</dbReference>
<evidence type="ECO:0000256" key="2">
    <source>
        <dbReference type="ARBA" id="ARBA00022946"/>
    </source>
</evidence>
<protein>
    <submittedName>
        <fullName evidence="6">Putative transcription factor component of ccr4 transcriptional complex</fullName>
    </submittedName>
</protein>
<dbReference type="InterPro" id="IPR006222">
    <property type="entry name" value="GCVT_N"/>
</dbReference>
<proteinExistence type="evidence at transcript level"/>
<feature type="domain" description="GCVT N-terminal" evidence="4">
    <location>
        <begin position="42"/>
        <end position="115"/>
    </location>
</feature>
<dbReference type="InterPro" id="IPR017703">
    <property type="entry name" value="YgfZ/GCV_T_CS"/>
</dbReference>
<dbReference type="GO" id="GO:0016226">
    <property type="term" value="P:iron-sulfur cluster assembly"/>
    <property type="evidence" value="ECO:0007669"/>
    <property type="project" value="TreeGrafter"/>
</dbReference>